<dbReference type="OrthoDB" id="3261349at2759"/>
<sequence length="133" mass="15031">MRPFDPKIITPGFIALMIFDTIIFAMTIYRGFRVVKYGNTPILKVLVLDGILYYSTMLAIGVFSVVLSQLADTLTNEILMVILPQINKTCYCIVGTRLALHLRCQMKKPESRPQIIEKSESVVEMSTIDTLDI</sequence>
<feature type="transmembrane region" description="Helical" evidence="1">
    <location>
        <begin position="52"/>
        <end position="71"/>
    </location>
</feature>
<dbReference type="InParanoid" id="A0A286UHW5"/>
<name>A0A286UHW5_9AGAM</name>
<evidence type="ECO:0000256" key="1">
    <source>
        <dbReference type="SAM" id="Phobius"/>
    </source>
</evidence>
<evidence type="ECO:0000313" key="2">
    <source>
        <dbReference type="EMBL" id="PAV19203.1"/>
    </source>
</evidence>
<comment type="caution">
    <text evidence="2">The sequence shown here is derived from an EMBL/GenBank/DDBJ whole genome shotgun (WGS) entry which is preliminary data.</text>
</comment>
<reference evidence="2 3" key="1">
    <citation type="journal article" date="2017" name="Mol. Ecol.">
        <title>Comparative and population genomic landscape of Phellinus noxius: A hypervariable fungus causing root rot in trees.</title>
        <authorList>
            <person name="Chung C.L."/>
            <person name="Lee T.J."/>
            <person name="Akiba M."/>
            <person name="Lee H.H."/>
            <person name="Kuo T.H."/>
            <person name="Liu D."/>
            <person name="Ke H.M."/>
            <person name="Yokoi T."/>
            <person name="Roa M.B."/>
            <person name="Lu M.J."/>
            <person name="Chang Y.Y."/>
            <person name="Ann P.J."/>
            <person name="Tsai J.N."/>
            <person name="Chen C.Y."/>
            <person name="Tzean S.S."/>
            <person name="Ota Y."/>
            <person name="Hattori T."/>
            <person name="Sahashi N."/>
            <person name="Liou R.F."/>
            <person name="Kikuchi T."/>
            <person name="Tsai I.J."/>
        </authorList>
    </citation>
    <scope>NUCLEOTIDE SEQUENCE [LARGE SCALE GENOMIC DNA]</scope>
    <source>
        <strain evidence="2 3">FFPRI411160</strain>
    </source>
</reference>
<dbReference type="AlphaFoldDB" id="A0A286UHW5"/>
<organism evidence="2 3">
    <name type="scientific">Pyrrhoderma noxium</name>
    <dbReference type="NCBI Taxonomy" id="2282107"/>
    <lineage>
        <taxon>Eukaryota</taxon>
        <taxon>Fungi</taxon>
        <taxon>Dikarya</taxon>
        <taxon>Basidiomycota</taxon>
        <taxon>Agaricomycotina</taxon>
        <taxon>Agaricomycetes</taxon>
        <taxon>Hymenochaetales</taxon>
        <taxon>Hymenochaetaceae</taxon>
        <taxon>Pyrrhoderma</taxon>
    </lineage>
</organism>
<dbReference type="EMBL" id="NBII01000005">
    <property type="protein sequence ID" value="PAV19203.1"/>
    <property type="molecule type" value="Genomic_DNA"/>
</dbReference>
<evidence type="ECO:0000313" key="3">
    <source>
        <dbReference type="Proteomes" id="UP000217199"/>
    </source>
</evidence>
<protein>
    <submittedName>
        <fullName evidence="2">Uncharacterized protein</fullName>
    </submittedName>
</protein>
<accession>A0A286UHW5</accession>
<keyword evidence="1" id="KW-0812">Transmembrane</keyword>
<keyword evidence="1" id="KW-1133">Transmembrane helix</keyword>
<gene>
    <name evidence="2" type="ORF">PNOK_0604700</name>
</gene>
<keyword evidence="3" id="KW-1185">Reference proteome</keyword>
<dbReference type="Proteomes" id="UP000217199">
    <property type="component" value="Unassembled WGS sequence"/>
</dbReference>
<proteinExistence type="predicted"/>
<keyword evidence="1" id="KW-0472">Membrane</keyword>
<feature type="transmembrane region" description="Helical" evidence="1">
    <location>
        <begin position="12"/>
        <end position="32"/>
    </location>
</feature>